<keyword evidence="1" id="KW-0812">Transmembrane</keyword>
<keyword evidence="1" id="KW-0472">Membrane</keyword>
<feature type="non-terminal residue" evidence="2">
    <location>
        <position position="1"/>
    </location>
</feature>
<name>A0A0F8VU78_9ZZZZ</name>
<evidence type="ECO:0000256" key="1">
    <source>
        <dbReference type="SAM" id="Phobius"/>
    </source>
</evidence>
<sequence length="127" mass="14647">YEERGRRDAGQDGETGECNMAISETEETIDAEAAYPFQIVDLLGIVMLAAIVFSVIHRQFLMPSARRFYRETGNINALKVWRIIKHGLVPSEQLLADFNRDFDGYYDTPSDSMGGRFWKWVKHVRSR</sequence>
<organism evidence="2">
    <name type="scientific">marine sediment metagenome</name>
    <dbReference type="NCBI Taxonomy" id="412755"/>
    <lineage>
        <taxon>unclassified sequences</taxon>
        <taxon>metagenomes</taxon>
        <taxon>ecological metagenomes</taxon>
    </lineage>
</organism>
<accession>A0A0F8VU78</accession>
<keyword evidence="1" id="KW-1133">Transmembrane helix</keyword>
<feature type="transmembrane region" description="Helical" evidence="1">
    <location>
        <begin position="35"/>
        <end position="56"/>
    </location>
</feature>
<comment type="caution">
    <text evidence="2">The sequence shown here is derived from an EMBL/GenBank/DDBJ whole genome shotgun (WGS) entry which is preliminary data.</text>
</comment>
<gene>
    <name evidence="2" type="ORF">LCGC14_3151000</name>
</gene>
<evidence type="ECO:0000313" key="2">
    <source>
        <dbReference type="EMBL" id="KKK47852.1"/>
    </source>
</evidence>
<proteinExistence type="predicted"/>
<dbReference type="EMBL" id="LAZR01069361">
    <property type="protein sequence ID" value="KKK47852.1"/>
    <property type="molecule type" value="Genomic_DNA"/>
</dbReference>
<protein>
    <submittedName>
        <fullName evidence="2">Uncharacterized protein</fullName>
    </submittedName>
</protein>
<dbReference type="AlphaFoldDB" id="A0A0F8VU78"/>
<reference evidence="2" key="1">
    <citation type="journal article" date="2015" name="Nature">
        <title>Complex archaea that bridge the gap between prokaryotes and eukaryotes.</title>
        <authorList>
            <person name="Spang A."/>
            <person name="Saw J.H."/>
            <person name="Jorgensen S.L."/>
            <person name="Zaremba-Niedzwiedzka K."/>
            <person name="Martijn J."/>
            <person name="Lind A.E."/>
            <person name="van Eijk R."/>
            <person name="Schleper C."/>
            <person name="Guy L."/>
            <person name="Ettema T.J."/>
        </authorList>
    </citation>
    <scope>NUCLEOTIDE SEQUENCE</scope>
</reference>